<name>A0A1Y5PII3_9MYCO</name>
<dbReference type="PROSITE" id="PS51674">
    <property type="entry name" value="4FE4S_WBL"/>
    <property type="match status" value="1"/>
</dbReference>
<accession>A0A1Y5PII3</accession>
<proteinExistence type="predicted"/>
<sequence>MRNALCRGRAELFDSEDPADAAEAVALCQLCPELDACRAWVDRLDKRARPPGTTAGRVYRPRRRELQPAGHAGGNLP</sequence>
<evidence type="ECO:0000256" key="1">
    <source>
        <dbReference type="SAM" id="MobiDB-lite"/>
    </source>
</evidence>
<evidence type="ECO:0000313" key="3">
    <source>
        <dbReference type="EMBL" id="SBS78474.1"/>
    </source>
</evidence>
<protein>
    <recommendedName>
        <fullName evidence="2">4Fe-4S Wbl-type domain-containing protein</fullName>
    </recommendedName>
</protein>
<dbReference type="AlphaFoldDB" id="A0A1Y5PII3"/>
<evidence type="ECO:0000259" key="2">
    <source>
        <dbReference type="PROSITE" id="PS51674"/>
    </source>
</evidence>
<dbReference type="EMBL" id="FLQS01000055">
    <property type="protein sequence ID" value="SBS78474.1"/>
    <property type="molecule type" value="Genomic_DNA"/>
</dbReference>
<reference evidence="3" key="1">
    <citation type="submission" date="2016-03" db="EMBL/GenBank/DDBJ databases">
        <authorList>
            <person name="Ploux O."/>
        </authorList>
    </citation>
    <scope>NUCLEOTIDE SEQUENCE</scope>
    <source>
        <strain evidence="3">UC10</strain>
    </source>
</reference>
<dbReference type="InterPro" id="IPR034768">
    <property type="entry name" value="4FE4S_WBL"/>
</dbReference>
<gene>
    <name evidence="3" type="ORF">MHPYR_590001</name>
</gene>
<organism evidence="3">
    <name type="scientific">uncultured Mycobacterium sp</name>
    <dbReference type="NCBI Taxonomy" id="171292"/>
    <lineage>
        <taxon>Bacteria</taxon>
        <taxon>Bacillati</taxon>
        <taxon>Actinomycetota</taxon>
        <taxon>Actinomycetes</taxon>
        <taxon>Mycobacteriales</taxon>
        <taxon>Mycobacteriaceae</taxon>
        <taxon>Mycobacterium</taxon>
        <taxon>environmental samples</taxon>
    </lineage>
</organism>
<feature type="region of interest" description="Disordered" evidence="1">
    <location>
        <begin position="48"/>
        <end position="77"/>
    </location>
</feature>
<feature type="domain" description="4Fe-4S Wbl-type" evidence="2">
    <location>
        <begin position="5"/>
        <end position="64"/>
    </location>
</feature>